<proteinExistence type="predicted"/>
<sequence>MIIASHLLRAAQMCVAKNHIKYCLNGIHITPKYLEATNGHVALRLEHGIKTKNNIIVQFNEKIPAKAETTEFVLAKDPYTIHRDKYEHRIGITTLSLLNAQFPNLSRIIPTENTQDIPYIDAKYLSLPDKMFSAENIAVQLAPAGMTSACCFKFNKEVNKKYGNPEFVVMPVRVKE</sequence>
<gene>
    <name evidence="1" type="ORF">Xvie_03571</name>
</gene>
<reference evidence="1 2" key="1">
    <citation type="submission" date="2016-10" db="EMBL/GenBank/DDBJ databases">
        <title>Systematic genetic and metabolomic analysis of Xenorhabdus and Photorhabdus spp., highlights the requirements for a dual symbiotic and pathogenic life style.</title>
        <authorList>
            <person name="Tobias N.J."/>
            <person name="Wolff H."/>
            <person name="Djahanschiri B."/>
            <person name="Pidot S.J."/>
            <person name="Stinear T.P."/>
            <person name="Ebersberger I."/>
            <person name="Bode H.B."/>
        </authorList>
    </citation>
    <scope>NUCLEOTIDE SEQUENCE [LARGE SCALE GENOMIC DNA]</scope>
    <source>
        <strain evidence="1 2">DSM 22392</strain>
    </source>
</reference>
<organism evidence="1 2">
    <name type="scientific">Xenorhabdus vietnamensis</name>
    <dbReference type="NCBI Taxonomy" id="351656"/>
    <lineage>
        <taxon>Bacteria</taxon>
        <taxon>Pseudomonadati</taxon>
        <taxon>Pseudomonadota</taxon>
        <taxon>Gammaproteobacteria</taxon>
        <taxon>Enterobacterales</taxon>
        <taxon>Morganellaceae</taxon>
        <taxon>Xenorhabdus</taxon>
    </lineage>
</organism>
<dbReference type="RefSeq" id="WP_086110474.1">
    <property type="nucleotide sequence ID" value="NZ_CAWNGD010000069.1"/>
</dbReference>
<accession>A0A1Y2S7I6</accession>
<evidence type="ECO:0000313" key="1">
    <source>
        <dbReference type="EMBL" id="OTA14634.1"/>
    </source>
</evidence>
<dbReference type="Proteomes" id="UP000194350">
    <property type="component" value="Unassembled WGS sequence"/>
</dbReference>
<evidence type="ECO:0000313" key="2">
    <source>
        <dbReference type="Proteomes" id="UP000194350"/>
    </source>
</evidence>
<dbReference type="STRING" id="351656.Xvie_03571"/>
<keyword evidence="2" id="KW-1185">Reference proteome</keyword>
<dbReference type="OrthoDB" id="6630181at2"/>
<name>A0A1Y2S7I6_9GAMM</name>
<dbReference type="EMBL" id="MUBJ01000026">
    <property type="protein sequence ID" value="OTA14634.1"/>
    <property type="molecule type" value="Genomic_DNA"/>
</dbReference>
<dbReference type="AlphaFoldDB" id="A0A1Y2S7I6"/>
<protein>
    <submittedName>
        <fullName evidence="1">Bacteriophage protein</fullName>
    </submittedName>
</protein>
<comment type="caution">
    <text evidence="1">The sequence shown here is derived from an EMBL/GenBank/DDBJ whole genome shotgun (WGS) entry which is preliminary data.</text>
</comment>